<feature type="domain" description="Baseplate structural protein Gp10 C-terminal" evidence="1">
    <location>
        <begin position="47"/>
        <end position="190"/>
    </location>
</feature>
<dbReference type="Pfam" id="PF21939">
    <property type="entry name" value="Gp10_C"/>
    <property type="match status" value="1"/>
</dbReference>
<reference evidence="2" key="1">
    <citation type="journal article" date="2021" name="Proc. Natl. Acad. Sci. U.S.A.">
        <title>A Catalog of Tens of Thousands of Viruses from Human Metagenomes Reveals Hidden Associations with Chronic Diseases.</title>
        <authorList>
            <person name="Tisza M.J."/>
            <person name="Buck C.B."/>
        </authorList>
    </citation>
    <scope>NUCLEOTIDE SEQUENCE</scope>
    <source>
        <strain evidence="2">CtUoe7</strain>
    </source>
</reference>
<organism evidence="2">
    <name type="scientific">Siphoviridae sp. ctUoe7</name>
    <dbReference type="NCBI Taxonomy" id="2826355"/>
    <lineage>
        <taxon>Viruses</taxon>
        <taxon>Duplodnaviria</taxon>
        <taxon>Heunggongvirae</taxon>
        <taxon>Uroviricota</taxon>
        <taxon>Caudoviricetes</taxon>
    </lineage>
</organism>
<dbReference type="InterPro" id="IPR053827">
    <property type="entry name" value="Gp10_C"/>
</dbReference>
<evidence type="ECO:0000313" key="2">
    <source>
        <dbReference type="EMBL" id="DAD89579.1"/>
    </source>
</evidence>
<protein>
    <submittedName>
        <fullName evidence="2">Baseplate structural protein</fullName>
    </submittedName>
</protein>
<accession>A0A8S5N611</accession>
<dbReference type="EMBL" id="BK015065">
    <property type="protein sequence ID" value="DAD89579.1"/>
    <property type="molecule type" value="Genomic_DNA"/>
</dbReference>
<name>A0A8S5N611_9CAUD</name>
<proteinExistence type="predicted"/>
<evidence type="ECO:0000259" key="1">
    <source>
        <dbReference type="Pfam" id="PF21939"/>
    </source>
</evidence>
<sequence>MGRHLYDLTETETIENDELFLLSPPDKDGKNKKVKWDTVKKLLTGIMVDLFYPVGSIYITTNETNPGITLGKGTWETYAAGRFLVGADANDSDFQKAGKTGGAKEIDLKHKHLQTVGVDSRSMYMDSTKKDVGDATSGKNGSAVVLNTDHVQWNLPTSTNGSARYNYTSDSMENKSILPPYVVCYIWTRTA</sequence>